<evidence type="ECO:0000313" key="3">
    <source>
        <dbReference type="Proteomes" id="UP000095282"/>
    </source>
</evidence>
<feature type="domain" description="F-box" evidence="1">
    <location>
        <begin position="33"/>
        <end position="72"/>
    </location>
</feature>
<feature type="domain" description="DUF38" evidence="2">
    <location>
        <begin position="128"/>
        <end position="268"/>
    </location>
</feature>
<name>A0A1I7U7L7_9PELO</name>
<reference evidence="4" key="1">
    <citation type="submission" date="2016-11" db="UniProtKB">
        <authorList>
            <consortium name="WormBaseParasite"/>
        </authorList>
    </citation>
    <scope>IDENTIFICATION</scope>
</reference>
<evidence type="ECO:0000259" key="1">
    <source>
        <dbReference type="Pfam" id="PF00646"/>
    </source>
</evidence>
<dbReference type="Pfam" id="PF01827">
    <property type="entry name" value="FTH"/>
    <property type="match status" value="1"/>
</dbReference>
<dbReference type="GO" id="GO:0045087">
    <property type="term" value="P:innate immune response"/>
    <property type="evidence" value="ECO:0007669"/>
    <property type="project" value="TreeGrafter"/>
</dbReference>
<dbReference type="Proteomes" id="UP000095282">
    <property type="component" value="Unplaced"/>
</dbReference>
<sequence length="315" mass="37179">MDYVEFEYWYMRFLNGHMDLDHEWNRDPKSITFDDLPLEIVCLITKNLSLYTRLSAVRYTSKTLRNVIEMQKMSVKSCALSGEKTESRLYIDGQYCNVKGNGILEWVMNNTEIETFEISRLTYNLGDVVKQISKSLTSKIRIKEIVHLDWCPEDFRSFLSLCDPQTLETIHIQYRERDDWQSIRLKEFNKLSEMEQFKNLKKVILAASRMKLDIQKFFHLDNFIVEVHSISPKQMRQLRDNCKRRESFAFCQVLVRGLNLNKIAKALKIVIQDGKAYDPIVGTDHQLVFVFDEMKFKILRQLPGDSLFPPFSIFA</sequence>
<dbReference type="Pfam" id="PF00646">
    <property type="entry name" value="F-box"/>
    <property type="match status" value="1"/>
</dbReference>
<accession>A0A1I7U7L7</accession>
<evidence type="ECO:0000313" key="4">
    <source>
        <dbReference type="WBParaSite" id="Csp11.Scaffold629.g15663.t2"/>
    </source>
</evidence>
<protein>
    <submittedName>
        <fullName evidence="4">FTH domain-containing protein</fullName>
    </submittedName>
</protein>
<dbReference type="WBParaSite" id="Csp11.Scaffold629.g15663.t2">
    <property type="protein sequence ID" value="Csp11.Scaffold629.g15663.t2"/>
    <property type="gene ID" value="Csp11.Scaffold629.g15663"/>
</dbReference>
<dbReference type="AlphaFoldDB" id="A0A1I7U7L7"/>
<dbReference type="PANTHER" id="PTHR23015">
    <property type="entry name" value="UNCHARACTERIZED C.ELEGANS PROTEIN"/>
    <property type="match status" value="1"/>
</dbReference>
<dbReference type="InterPro" id="IPR001810">
    <property type="entry name" value="F-box_dom"/>
</dbReference>
<proteinExistence type="predicted"/>
<organism evidence="3 4">
    <name type="scientific">Caenorhabditis tropicalis</name>
    <dbReference type="NCBI Taxonomy" id="1561998"/>
    <lineage>
        <taxon>Eukaryota</taxon>
        <taxon>Metazoa</taxon>
        <taxon>Ecdysozoa</taxon>
        <taxon>Nematoda</taxon>
        <taxon>Chromadorea</taxon>
        <taxon>Rhabditida</taxon>
        <taxon>Rhabditina</taxon>
        <taxon>Rhabditomorpha</taxon>
        <taxon>Rhabditoidea</taxon>
        <taxon>Rhabditidae</taxon>
        <taxon>Peloderinae</taxon>
        <taxon>Caenorhabditis</taxon>
    </lineage>
</organism>
<dbReference type="InterPro" id="IPR040161">
    <property type="entry name" value="FB224"/>
</dbReference>
<evidence type="ECO:0000259" key="2">
    <source>
        <dbReference type="Pfam" id="PF01827"/>
    </source>
</evidence>
<dbReference type="PANTHER" id="PTHR23015:SF4">
    <property type="entry name" value="DUF38 DOMAIN-CONTAINING PROTEIN-RELATED"/>
    <property type="match status" value="1"/>
</dbReference>
<dbReference type="InterPro" id="IPR002900">
    <property type="entry name" value="DUF38/FTH_CAE_spp"/>
</dbReference>
<keyword evidence="3" id="KW-1185">Reference proteome</keyword>